<accession>A0A8T1YCY3</accession>
<evidence type="ECO:0000256" key="1">
    <source>
        <dbReference type="SAM" id="MobiDB-lite"/>
    </source>
</evidence>
<organism evidence="3 4">
    <name type="scientific">Arabidopsis thaliana x Arabidopsis arenosa</name>
    <dbReference type="NCBI Taxonomy" id="1240361"/>
    <lineage>
        <taxon>Eukaryota</taxon>
        <taxon>Viridiplantae</taxon>
        <taxon>Streptophyta</taxon>
        <taxon>Embryophyta</taxon>
        <taxon>Tracheophyta</taxon>
        <taxon>Spermatophyta</taxon>
        <taxon>Magnoliopsida</taxon>
        <taxon>eudicotyledons</taxon>
        <taxon>Gunneridae</taxon>
        <taxon>Pentapetalae</taxon>
        <taxon>rosids</taxon>
        <taxon>malvids</taxon>
        <taxon>Brassicales</taxon>
        <taxon>Brassicaceae</taxon>
        <taxon>Camelineae</taxon>
        <taxon>Arabidopsis</taxon>
    </lineage>
</organism>
<evidence type="ECO:0000313" key="4">
    <source>
        <dbReference type="Proteomes" id="UP000694240"/>
    </source>
</evidence>
<feature type="compositionally biased region" description="Pro residues" evidence="1">
    <location>
        <begin position="63"/>
        <end position="76"/>
    </location>
</feature>
<sequence length="122" mass="13439">MFNSHVYVRNPIKNFDNGESVVTLDRSGPFYFISGNEDHCKKGQKLIVVVLAVRDHQTVPISPAKPPSSAQPPKPPSSSLSLSHHHAHVVSSQPPPTPNPNLNQHKPHLRIPSPETKSYTKS</sequence>
<proteinExistence type="predicted"/>
<dbReference type="Proteomes" id="UP000694240">
    <property type="component" value="Chromosome 12"/>
</dbReference>
<comment type="caution">
    <text evidence="3">The sequence shown here is derived from an EMBL/GenBank/DDBJ whole genome shotgun (WGS) entry which is preliminary data.</text>
</comment>
<protein>
    <submittedName>
        <fullName evidence="3">Cupredoxin</fullName>
    </submittedName>
</protein>
<feature type="domain" description="Phytocyanin" evidence="2">
    <location>
        <begin position="1"/>
        <end position="52"/>
    </location>
</feature>
<dbReference type="PROSITE" id="PS51485">
    <property type="entry name" value="PHYTOCYANIN"/>
    <property type="match status" value="1"/>
</dbReference>
<dbReference type="AlphaFoldDB" id="A0A8T1YCY3"/>
<evidence type="ECO:0000259" key="2">
    <source>
        <dbReference type="PROSITE" id="PS51485"/>
    </source>
</evidence>
<dbReference type="EMBL" id="JAEFBK010000012">
    <property type="protein sequence ID" value="KAG7543773.1"/>
    <property type="molecule type" value="Genomic_DNA"/>
</dbReference>
<dbReference type="Pfam" id="PF02298">
    <property type="entry name" value="Cu_bind_like"/>
    <property type="match status" value="1"/>
</dbReference>
<keyword evidence="4" id="KW-1185">Reference proteome</keyword>
<reference evidence="3 4" key="1">
    <citation type="submission" date="2020-12" db="EMBL/GenBank/DDBJ databases">
        <title>Concerted genomic and epigenomic changes stabilize Arabidopsis allopolyploids.</title>
        <authorList>
            <person name="Chen Z."/>
        </authorList>
    </citation>
    <scope>NUCLEOTIDE SEQUENCE [LARGE SCALE GENOMIC DNA]</scope>
    <source>
        <strain evidence="3">Allo738</strain>
        <tissue evidence="3">Leaf</tissue>
    </source>
</reference>
<name>A0A8T1YCY3_9BRAS</name>
<evidence type="ECO:0000313" key="3">
    <source>
        <dbReference type="EMBL" id="KAG7543773.1"/>
    </source>
</evidence>
<dbReference type="GO" id="GO:0009055">
    <property type="term" value="F:electron transfer activity"/>
    <property type="evidence" value="ECO:0007669"/>
    <property type="project" value="InterPro"/>
</dbReference>
<feature type="region of interest" description="Disordered" evidence="1">
    <location>
        <begin position="59"/>
        <end position="122"/>
    </location>
</feature>
<dbReference type="InterPro" id="IPR003245">
    <property type="entry name" value="Phytocyanin_dom"/>
</dbReference>
<gene>
    <name evidence="3" type="ORF">ISN45_Aa07g036580</name>
</gene>